<reference evidence="1 2" key="1">
    <citation type="submission" date="2016-10" db="EMBL/GenBank/DDBJ databases">
        <authorList>
            <person name="de Groot N.N."/>
        </authorList>
    </citation>
    <scope>NUCLEOTIDE SEQUENCE [LARGE SCALE GENOMIC DNA]</scope>
    <source>
        <strain evidence="1 2">DSM 22489</strain>
    </source>
</reference>
<protein>
    <recommendedName>
        <fullName evidence="3">Nucleotide-diphospho-sugar transferase</fullName>
    </recommendedName>
</protein>
<gene>
    <name evidence="1" type="ORF">SAMN05421819_3306</name>
</gene>
<dbReference type="Proteomes" id="UP000236728">
    <property type="component" value="Unassembled WGS sequence"/>
</dbReference>
<proteinExistence type="predicted"/>
<dbReference type="AlphaFoldDB" id="A0A1H6AX16"/>
<sequence length="333" mass="37041">MSLPTPAPLPIKQPRRVFLLLSPRSLSYARSGIASLLRHADEPIALNLITDSAEDKSRLADALADLLPQAAAYSITSEAGLADAEASQFGRWSNLRAFRAGHGCWRKITDPLLMSAPGEEIVVLDPDTFFPNRFRFEQTPATELRLMWQQPNCLLPQEVVRRALDNSIRLARHVDIGVAQWSAPGDDGTLEWLDWVLGRLGGAQLPRMMHVEAIVWSAIAMKLGGSYLDPAHWLCWHRTQLKRVARKLGVQGATLLRTEPWSTIKCFHAGGEAKSWVVTAEELGIVKQGAMCLGDGNRLPFVELSRERYEAEQTAKRMLAGLGYYRLFHAGRA</sequence>
<organism evidence="1 2">
    <name type="scientific">Bryocella elongata</name>
    <dbReference type="NCBI Taxonomy" id="863522"/>
    <lineage>
        <taxon>Bacteria</taxon>
        <taxon>Pseudomonadati</taxon>
        <taxon>Acidobacteriota</taxon>
        <taxon>Terriglobia</taxon>
        <taxon>Terriglobales</taxon>
        <taxon>Acidobacteriaceae</taxon>
        <taxon>Bryocella</taxon>
    </lineage>
</organism>
<accession>A0A1H6AX16</accession>
<dbReference type="OrthoDB" id="111634at2"/>
<evidence type="ECO:0000313" key="2">
    <source>
        <dbReference type="Proteomes" id="UP000236728"/>
    </source>
</evidence>
<name>A0A1H6AX16_9BACT</name>
<dbReference type="EMBL" id="FNVA01000006">
    <property type="protein sequence ID" value="SEG52595.1"/>
    <property type="molecule type" value="Genomic_DNA"/>
</dbReference>
<keyword evidence="2" id="KW-1185">Reference proteome</keyword>
<evidence type="ECO:0008006" key="3">
    <source>
        <dbReference type="Google" id="ProtNLM"/>
    </source>
</evidence>
<evidence type="ECO:0000313" key="1">
    <source>
        <dbReference type="EMBL" id="SEG52595.1"/>
    </source>
</evidence>
<dbReference type="RefSeq" id="WP_103934189.1">
    <property type="nucleotide sequence ID" value="NZ_FNVA01000006.1"/>
</dbReference>